<accession>A0A3E1RFU5</accession>
<dbReference type="InterPro" id="IPR050356">
    <property type="entry name" value="SulA_CellDiv_inhibitor"/>
</dbReference>
<evidence type="ECO:0008006" key="4">
    <source>
        <dbReference type="Google" id="ProtNLM"/>
    </source>
</evidence>
<dbReference type="EMBL" id="QFZK01000002">
    <property type="protein sequence ID" value="RFO97892.1"/>
    <property type="molecule type" value="Genomic_DNA"/>
</dbReference>
<dbReference type="GO" id="GO:0006281">
    <property type="term" value="P:DNA repair"/>
    <property type="evidence" value="ECO:0007669"/>
    <property type="project" value="TreeGrafter"/>
</dbReference>
<dbReference type="SUPFAM" id="SSF56672">
    <property type="entry name" value="DNA/RNA polymerases"/>
    <property type="match status" value="1"/>
</dbReference>
<dbReference type="AlphaFoldDB" id="A0A3E1RFU5"/>
<dbReference type="OrthoDB" id="625722at2"/>
<dbReference type="CDD" id="cd03468">
    <property type="entry name" value="PolY_like"/>
    <property type="match status" value="1"/>
</dbReference>
<keyword evidence="3" id="KW-1185">Reference proteome</keyword>
<name>A0A3E1RFU5_9BURK</name>
<sequence length="462" mass="50806">MHWIAVQAAPEPSSTPLLTLPPIDAVSEPAKEPKPAALVDVDTALVWWALQFTPLVARVEHSLVLEVSGSERLFGGRAALLQRLFAECPPAVALAHAQGETSLLALARLWAQAPEAPLQALPLHTLAAARAHLPTLERLGCSTWGQLRALPRGGLARRFGAGLVDALDSAWGTRPELYPWLSLPEVFDVPLELSAAVETAPALLFGARRLLAQLLVWLRARQRGVLALELLWELDARRSNALHVDAHHQGGAQGRLELRTAEPTQDMQHLQRLLGEQLARVTLPAPVLYLRLRSLQTQALGGESHSLLPEDQRKGDSLHQMLERLGARLGPEQVLCVQPQARHLPEQMQAWVPWTPGPLKKTPSDALSAQAALLPTWLLAEPQLLQLKQDGPHYQGPLTLLAGPQRLETGWLEGEPALRDYFVARSAEAGLVWIYRERLAASGQKNTSTELRLRWYLHGLFA</sequence>
<evidence type="ECO:0000313" key="2">
    <source>
        <dbReference type="EMBL" id="RFO97892.1"/>
    </source>
</evidence>
<evidence type="ECO:0000313" key="3">
    <source>
        <dbReference type="Proteomes" id="UP000260665"/>
    </source>
</evidence>
<dbReference type="PANTHER" id="PTHR35369:SF2">
    <property type="entry name" value="BLR3025 PROTEIN"/>
    <property type="match status" value="1"/>
</dbReference>
<gene>
    <name evidence="2" type="ORF">DIC66_03970</name>
</gene>
<proteinExistence type="predicted"/>
<keyword evidence="1" id="KW-0227">DNA damage</keyword>
<comment type="caution">
    <text evidence="2">The sequence shown here is derived from an EMBL/GenBank/DDBJ whole genome shotgun (WGS) entry which is preliminary data.</text>
</comment>
<dbReference type="PANTHER" id="PTHR35369">
    <property type="entry name" value="BLR3025 PROTEIN-RELATED"/>
    <property type="match status" value="1"/>
</dbReference>
<dbReference type="RefSeq" id="WP_117174310.1">
    <property type="nucleotide sequence ID" value="NZ_QFZK01000002.1"/>
</dbReference>
<dbReference type="InterPro" id="IPR043502">
    <property type="entry name" value="DNA/RNA_pol_sf"/>
</dbReference>
<protein>
    <recommendedName>
        <fullName evidence="4">DNA polymerase Y family protein</fullName>
    </recommendedName>
</protein>
<organism evidence="2 3">
    <name type="scientific">Rhodoferax lacus</name>
    <dbReference type="NCBI Taxonomy" id="2184758"/>
    <lineage>
        <taxon>Bacteria</taxon>
        <taxon>Pseudomonadati</taxon>
        <taxon>Pseudomonadota</taxon>
        <taxon>Betaproteobacteria</taxon>
        <taxon>Burkholderiales</taxon>
        <taxon>Comamonadaceae</taxon>
        <taxon>Rhodoferax</taxon>
    </lineage>
</organism>
<dbReference type="Proteomes" id="UP000260665">
    <property type="component" value="Unassembled WGS sequence"/>
</dbReference>
<reference evidence="2 3" key="1">
    <citation type="submission" date="2018-05" db="EMBL/GenBank/DDBJ databases">
        <title>Rhodoferax soyangensis sp.nov., isolated from an oligotrophic freshwater lake.</title>
        <authorList>
            <person name="Park M."/>
        </authorList>
    </citation>
    <scope>NUCLEOTIDE SEQUENCE [LARGE SCALE GENOMIC DNA]</scope>
    <source>
        <strain evidence="2 3">IMCC26218</strain>
    </source>
</reference>
<evidence type="ECO:0000256" key="1">
    <source>
        <dbReference type="ARBA" id="ARBA00022763"/>
    </source>
</evidence>